<name>A0AAV1A548_VICFA</name>
<protein>
    <submittedName>
        <fullName evidence="1">Uncharacterized protein</fullName>
    </submittedName>
</protein>
<sequence>MKVDEDPLDIADTNYSEPACIGEINMVEVVQSDAPVGEKAPLAVAKEIQATEGQENQNQELTQVTEGLRLEMEKVQITKPTSPQKEIWDTLGEPSGKFDYLVKYSAPESSKVHIEDIKPT</sequence>
<keyword evidence="2" id="KW-1185">Reference proteome</keyword>
<dbReference type="AlphaFoldDB" id="A0AAV1A548"/>
<accession>A0AAV1A548</accession>
<reference evidence="1 2" key="1">
    <citation type="submission" date="2023-01" db="EMBL/GenBank/DDBJ databases">
        <authorList>
            <person name="Kreplak J."/>
        </authorList>
    </citation>
    <scope>NUCLEOTIDE SEQUENCE [LARGE SCALE GENOMIC DNA]</scope>
</reference>
<evidence type="ECO:0000313" key="2">
    <source>
        <dbReference type="Proteomes" id="UP001157006"/>
    </source>
</evidence>
<proteinExistence type="predicted"/>
<dbReference type="Proteomes" id="UP001157006">
    <property type="component" value="Chromosome 3"/>
</dbReference>
<organism evidence="1 2">
    <name type="scientific">Vicia faba</name>
    <name type="common">Broad bean</name>
    <name type="synonym">Faba vulgaris</name>
    <dbReference type="NCBI Taxonomy" id="3906"/>
    <lineage>
        <taxon>Eukaryota</taxon>
        <taxon>Viridiplantae</taxon>
        <taxon>Streptophyta</taxon>
        <taxon>Embryophyta</taxon>
        <taxon>Tracheophyta</taxon>
        <taxon>Spermatophyta</taxon>
        <taxon>Magnoliopsida</taxon>
        <taxon>eudicotyledons</taxon>
        <taxon>Gunneridae</taxon>
        <taxon>Pentapetalae</taxon>
        <taxon>rosids</taxon>
        <taxon>fabids</taxon>
        <taxon>Fabales</taxon>
        <taxon>Fabaceae</taxon>
        <taxon>Papilionoideae</taxon>
        <taxon>50 kb inversion clade</taxon>
        <taxon>NPAAA clade</taxon>
        <taxon>Hologalegina</taxon>
        <taxon>IRL clade</taxon>
        <taxon>Fabeae</taxon>
        <taxon>Vicia</taxon>
    </lineage>
</organism>
<gene>
    <name evidence="1" type="ORF">VFH_III185120</name>
</gene>
<dbReference type="EMBL" id="OX451738">
    <property type="protein sequence ID" value="CAI8605476.1"/>
    <property type="molecule type" value="Genomic_DNA"/>
</dbReference>
<evidence type="ECO:0000313" key="1">
    <source>
        <dbReference type="EMBL" id="CAI8605476.1"/>
    </source>
</evidence>